<dbReference type="EMBL" id="CP011542">
    <property type="protein sequence ID" value="AKK04569.1"/>
    <property type="molecule type" value="Genomic_DNA"/>
</dbReference>
<evidence type="ECO:0000313" key="2">
    <source>
        <dbReference type="Proteomes" id="UP000035199"/>
    </source>
</evidence>
<protein>
    <submittedName>
        <fullName evidence="1">Uncharacterized protein</fullName>
    </submittedName>
</protein>
<dbReference type="AlphaFoldDB" id="A0A0G3GTW2"/>
<evidence type="ECO:0000313" key="1">
    <source>
        <dbReference type="EMBL" id="AKK04569.1"/>
    </source>
</evidence>
<organism evidence="1 2">
    <name type="scientific">Corynebacterium mustelae</name>
    <dbReference type="NCBI Taxonomy" id="571915"/>
    <lineage>
        <taxon>Bacteria</taxon>
        <taxon>Bacillati</taxon>
        <taxon>Actinomycetota</taxon>
        <taxon>Actinomycetes</taxon>
        <taxon>Mycobacteriales</taxon>
        <taxon>Corynebacteriaceae</taxon>
        <taxon>Corynebacterium</taxon>
    </lineage>
</organism>
<proteinExistence type="predicted"/>
<sequence>MEKDMKDEFAEMLHSYIANRIAGEEVLLAQIPVGTNEWDQVDRAIFELNNILSGFEAAVAGRNPLEVMA</sequence>
<dbReference type="Proteomes" id="UP000035199">
    <property type="component" value="Chromosome"/>
</dbReference>
<accession>A0A0G3GTW2</accession>
<reference evidence="2" key="2">
    <citation type="submission" date="2015-05" db="EMBL/GenBank/DDBJ databases">
        <title>Complete genome sequence of Corynebacterium mustelae DSM 45274, isolated from various tissues of a male ferret with lethal sepsis.</title>
        <authorList>
            <person name="Ruckert C."/>
            <person name="Albersmeier A."/>
            <person name="Winkler A."/>
            <person name="Tauch A."/>
        </authorList>
    </citation>
    <scope>NUCLEOTIDE SEQUENCE [LARGE SCALE GENOMIC DNA]</scope>
    <source>
        <strain evidence="2">DSM 45274</strain>
    </source>
</reference>
<reference evidence="1 2" key="1">
    <citation type="journal article" date="2015" name="Genome Announc.">
        <title>Complete Genome Sequence of the Type Strain Corynebacterium mustelae DSM 45274, Isolated from Various Tissues of a Male Ferret with Lethal Sepsis.</title>
        <authorList>
            <person name="Ruckert C."/>
            <person name="Eimer J."/>
            <person name="Winkler A."/>
            <person name="Tauch A."/>
        </authorList>
    </citation>
    <scope>NUCLEOTIDE SEQUENCE [LARGE SCALE GENOMIC DNA]</scope>
    <source>
        <strain evidence="1 2">DSM 45274</strain>
    </source>
</reference>
<name>A0A0G3GTW2_9CORY</name>
<dbReference type="KEGG" id="cmv:CMUST_01095"/>
<gene>
    <name evidence="1" type="ORF">CMUST_01095</name>
</gene>
<dbReference type="STRING" id="571915.CMUST_01095"/>
<keyword evidence="2" id="KW-1185">Reference proteome</keyword>
<dbReference type="PATRIC" id="fig|571915.4.peg.223"/>